<reference evidence="1 2" key="1">
    <citation type="journal article" date="2018" name="Front. Microbiol.">
        <title>Description and Comparative Genomics of Macrococcus caseolyticus subsp. hominis subsp. nov., Macrococcus goetzii sp. nov., Macrococcus epidermidis sp. nov., and Macrococcus bohemicus sp. nov., Novel Macrococci From Human Clinical Material With Virulence Potential and Suspected Uptake of Foreign DNA by Natural Transformation.</title>
        <authorList>
            <person name="Maslanova I."/>
            <person name="Wertheimer Z."/>
            <person name="Sedlacek I."/>
            <person name="Svec P."/>
            <person name="Indrakova A."/>
            <person name="Kovarovic V."/>
            <person name="Schumann P."/>
            <person name="Sproer C."/>
            <person name="Kralova S."/>
            <person name="Sedo O."/>
            <person name="Kristofova L."/>
            <person name="Vrbovska V."/>
            <person name="Fuzik T."/>
            <person name="Petras P."/>
            <person name="Zdrahal Z."/>
            <person name="Ruzickova V."/>
            <person name="Doskar J."/>
            <person name="Pantucek R."/>
        </authorList>
    </citation>
    <scope>NUCLEOTIDE SEQUENCE [LARGE SCALE GENOMIC DNA]</scope>
    <source>
        <strain evidence="1 2">03/115</strain>
    </source>
</reference>
<gene>
    <name evidence="1" type="ORF">BHX94_01410</name>
</gene>
<dbReference type="OrthoDB" id="2418158at2"/>
<proteinExistence type="predicted"/>
<protein>
    <recommendedName>
        <fullName evidence="3">Nuclear transport factor 2 family protein</fullName>
    </recommendedName>
</protein>
<organism evidence="1 2">
    <name type="scientific">Macrococcoides bohemicum</name>
    <dbReference type="NCBI Taxonomy" id="1903056"/>
    <lineage>
        <taxon>Bacteria</taxon>
        <taxon>Bacillati</taxon>
        <taxon>Bacillota</taxon>
        <taxon>Bacilli</taxon>
        <taxon>Bacillales</taxon>
        <taxon>Staphylococcaceae</taxon>
        <taxon>Macrococcoides</taxon>
    </lineage>
</organism>
<comment type="caution">
    <text evidence="1">The sequence shown here is derived from an EMBL/GenBank/DDBJ whole genome shotgun (WGS) entry which is preliminary data.</text>
</comment>
<dbReference type="RefSeq" id="WP_111744701.1">
    <property type="nucleotide sequence ID" value="NZ_CP079984.1"/>
</dbReference>
<evidence type="ECO:0008006" key="3">
    <source>
        <dbReference type="Google" id="ProtNLM"/>
    </source>
</evidence>
<dbReference type="EMBL" id="PZJG01000001">
    <property type="protein sequence ID" value="RAK50149.1"/>
    <property type="molecule type" value="Genomic_DNA"/>
</dbReference>
<dbReference type="Proteomes" id="UP000249579">
    <property type="component" value="Unassembled WGS sequence"/>
</dbReference>
<dbReference type="AlphaFoldDB" id="A0A328A6P8"/>
<evidence type="ECO:0000313" key="1">
    <source>
        <dbReference type="EMBL" id="RAK50149.1"/>
    </source>
</evidence>
<accession>A0A328A6P8</accession>
<evidence type="ECO:0000313" key="2">
    <source>
        <dbReference type="Proteomes" id="UP000249579"/>
    </source>
</evidence>
<sequence length="121" mass="14340">MAYFHLLAAWSNQDMEQIKKIISHDIKVTLINNEREEKVMDYYGLINLLQKRFESEQDWNFEVIYNAEKSESSIVVVEITRENKPDELIEDKSLCTFFFSKGDQLNNLVRMDMILGIKDSR</sequence>
<name>A0A328A6P8_9STAP</name>